<dbReference type="Proteomes" id="UP000753802">
    <property type="component" value="Unassembled WGS sequence"/>
</dbReference>
<feature type="region of interest" description="Disordered" evidence="1">
    <location>
        <begin position="269"/>
        <end position="300"/>
    </location>
</feature>
<proteinExistence type="predicted"/>
<evidence type="ECO:0000313" key="3">
    <source>
        <dbReference type="EMBL" id="NCI50700.1"/>
    </source>
</evidence>
<gene>
    <name evidence="3" type="ORF">GWC95_12250</name>
</gene>
<accession>A0ABW9ZW03</accession>
<protein>
    <submittedName>
        <fullName evidence="3">GLPGLI family protein</fullName>
    </submittedName>
</protein>
<feature type="chain" id="PRO_5046010400" evidence="2">
    <location>
        <begin position="20"/>
        <end position="300"/>
    </location>
</feature>
<keyword evidence="2" id="KW-0732">Signal</keyword>
<keyword evidence="4" id="KW-1185">Reference proteome</keyword>
<dbReference type="NCBIfam" id="TIGR01200">
    <property type="entry name" value="GLPGLI"/>
    <property type="match status" value="1"/>
</dbReference>
<dbReference type="RefSeq" id="WP_161819015.1">
    <property type="nucleotide sequence ID" value="NZ_JAACJS010000015.1"/>
</dbReference>
<feature type="compositionally biased region" description="Basic and acidic residues" evidence="1">
    <location>
        <begin position="287"/>
        <end position="300"/>
    </location>
</feature>
<reference evidence="3 4" key="1">
    <citation type="submission" date="2020-01" db="EMBL/GenBank/DDBJ databases">
        <title>Genome analysis.</title>
        <authorList>
            <person name="Wu S."/>
            <person name="Wang G."/>
        </authorList>
    </citation>
    <scope>NUCLEOTIDE SEQUENCE [LARGE SCALE GENOMIC DNA]</scope>
    <source>
        <strain evidence="3 4">SYL130</strain>
    </source>
</reference>
<evidence type="ECO:0000256" key="1">
    <source>
        <dbReference type="SAM" id="MobiDB-lite"/>
    </source>
</evidence>
<feature type="signal peptide" evidence="2">
    <location>
        <begin position="1"/>
        <end position="19"/>
    </location>
</feature>
<evidence type="ECO:0000256" key="2">
    <source>
        <dbReference type="SAM" id="SignalP"/>
    </source>
</evidence>
<sequence length="300" mass="32884">MRKLMFTTFCFLLITCAHAQQDSAFATVKYKLTHISDTTWPENPQITNYILYLGKNLSSYTNYDRELAMSKGGGNVISGGTISSLGAVAVTATNIPASGARGSSSSQAEMIASMGNIYRKLNEGKMVNMEYTYGQLFAVEDNLPEISWTISQDTKEIMGLQCQKATADFRGRTYEAWFCAALPYMNGPWKLNGLPGLIIEASDTKKEVVFSFVGFENLEEKKPIGISTLASKASPKEFKQYKEALEKDSKAMAGSSVTSGGMITVRGTLAMGADGKPPRFRQMNNPIEKETKKETARGDK</sequence>
<comment type="caution">
    <text evidence="3">The sequence shown here is derived from an EMBL/GenBank/DDBJ whole genome shotgun (WGS) entry which is preliminary data.</text>
</comment>
<name>A0ABW9ZW03_9BACT</name>
<evidence type="ECO:0000313" key="4">
    <source>
        <dbReference type="Proteomes" id="UP000753802"/>
    </source>
</evidence>
<dbReference type="Pfam" id="PF09697">
    <property type="entry name" value="Porph_ging"/>
    <property type="match status" value="1"/>
</dbReference>
<dbReference type="EMBL" id="JAACJS010000015">
    <property type="protein sequence ID" value="NCI50700.1"/>
    <property type="molecule type" value="Genomic_DNA"/>
</dbReference>
<dbReference type="InterPro" id="IPR005901">
    <property type="entry name" value="GLPGLI"/>
</dbReference>
<organism evidence="3 4">
    <name type="scientific">Sediminibacterium roseum</name>
    <dbReference type="NCBI Taxonomy" id="1978412"/>
    <lineage>
        <taxon>Bacteria</taxon>
        <taxon>Pseudomonadati</taxon>
        <taxon>Bacteroidota</taxon>
        <taxon>Chitinophagia</taxon>
        <taxon>Chitinophagales</taxon>
        <taxon>Chitinophagaceae</taxon>
        <taxon>Sediminibacterium</taxon>
    </lineage>
</organism>